<reference evidence="2 3" key="1">
    <citation type="journal article" date="2014" name="Am. J. Bot.">
        <title>Genome assembly and annotation for red clover (Trifolium pratense; Fabaceae).</title>
        <authorList>
            <person name="Istvanek J."/>
            <person name="Jaros M."/>
            <person name="Krenek A."/>
            <person name="Repkova J."/>
        </authorList>
    </citation>
    <scope>NUCLEOTIDE SEQUENCE [LARGE SCALE GENOMIC DNA]</scope>
    <source>
        <strain evidence="3">cv. Tatra</strain>
        <tissue evidence="2">Young leaves</tissue>
    </source>
</reference>
<evidence type="ECO:0000256" key="1">
    <source>
        <dbReference type="SAM" id="MobiDB-lite"/>
    </source>
</evidence>
<dbReference type="EMBL" id="ASHM01081632">
    <property type="protein sequence ID" value="PNX59900.1"/>
    <property type="molecule type" value="Genomic_DNA"/>
</dbReference>
<dbReference type="AlphaFoldDB" id="A0A2K3K0Y7"/>
<organism evidence="2 3">
    <name type="scientific">Trifolium pratense</name>
    <name type="common">Red clover</name>
    <dbReference type="NCBI Taxonomy" id="57577"/>
    <lineage>
        <taxon>Eukaryota</taxon>
        <taxon>Viridiplantae</taxon>
        <taxon>Streptophyta</taxon>
        <taxon>Embryophyta</taxon>
        <taxon>Tracheophyta</taxon>
        <taxon>Spermatophyta</taxon>
        <taxon>Magnoliopsida</taxon>
        <taxon>eudicotyledons</taxon>
        <taxon>Gunneridae</taxon>
        <taxon>Pentapetalae</taxon>
        <taxon>rosids</taxon>
        <taxon>fabids</taxon>
        <taxon>Fabales</taxon>
        <taxon>Fabaceae</taxon>
        <taxon>Papilionoideae</taxon>
        <taxon>50 kb inversion clade</taxon>
        <taxon>NPAAA clade</taxon>
        <taxon>Hologalegina</taxon>
        <taxon>IRL clade</taxon>
        <taxon>Trifolieae</taxon>
        <taxon>Trifolium</taxon>
    </lineage>
</organism>
<sequence length="49" mass="5502">GVAKIQEADSTEGKLHGTTNPSLAEKQEFEKPWEDTILFAFLFYENAIS</sequence>
<evidence type="ECO:0000313" key="3">
    <source>
        <dbReference type="Proteomes" id="UP000236291"/>
    </source>
</evidence>
<proteinExistence type="predicted"/>
<evidence type="ECO:0000313" key="2">
    <source>
        <dbReference type="EMBL" id="PNX59900.1"/>
    </source>
</evidence>
<protein>
    <submittedName>
        <fullName evidence="2">Uncharacterized protein</fullName>
    </submittedName>
</protein>
<feature type="region of interest" description="Disordered" evidence="1">
    <location>
        <begin position="1"/>
        <end position="28"/>
    </location>
</feature>
<accession>A0A2K3K0Y7</accession>
<feature type="non-terminal residue" evidence="2">
    <location>
        <position position="1"/>
    </location>
</feature>
<comment type="caution">
    <text evidence="2">The sequence shown here is derived from an EMBL/GenBank/DDBJ whole genome shotgun (WGS) entry which is preliminary data.</text>
</comment>
<gene>
    <name evidence="2" type="ORF">L195_g051653</name>
</gene>
<reference evidence="2 3" key="2">
    <citation type="journal article" date="2017" name="Front. Plant Sci.">
        <title>Gene Classification and Mining of Molecular Markers Useful in Red Clover (Trifolium pratense) Breeding.</title>
        <authorList>
            <person name="Istvanek J."/>
            <person name="Dluhosova J."/>
            <person name="Dluhos P."/>
            <person name="Patkova L."/>
            <person name="Nedelnik J."/>
            <person name="Repkova J."/>
        </authorList>
    </citation>
    <scope>NUCLEOTIDE SEQUENCE [LARGE SCALE GENOMIC DNA]</scope>
    <source>
        <strain evidence="3">cv. Tatra</strain>
        <tissue evidence="2">Young leaves</tissue>
    </source>
</reference>
<name>A0A2K3K0Y7_TRIPR</name>
<dbReference type="Proteomes" id="UP000236291">
    <property type="component" value="Unassembled WGS sequence"/>
</dbReference>